<sequence>MWSANQSAIKNGKKCQGLLRTPEAICGSHTNSANRIHRMGSCVKITKFDRRLRAQIEDPLCGPLFNNVDRQSVPRFHLRPQSENA</sequence>
<feature type="non-terminal residue" evidence="1">
    <location>
        <position position="85"/>
    </location>
</feature>
<organism evidence="1 2">
    <name type="scientific">Datura stramonium</name>
    <name type="common">Jimsonweed</name>
    <name type="synonym">Common thornapple</name>
    <dbReference type="NCBI Taxonomy" id="4076"/>
    <lineage>
        <taxon>Eukaryota</taxon>
        <taxon>Viridiplantae</taxon>
        <taxon>Streptophyta</taxon>
        <taxon>Embryophyta</taxon>
        <taxon>Tracheophyta</taxon>
        <taxon>Spermatophyta</taxon>
        <taxon>Magnoliopsida</taxon>
        <taxon>eudicotyledons</taxon>
        <taxon>Gunneridae</taxon>
        <taxon>Pentapetalae</taxon>
        <taxon>asterids</taxon>
        <taxon>lamiids</taxon>
        <taxon>Solanales</taxon>
        <taxon>Solanaceae</taxon>
        <taxon>Solanoideae</taxon>
        <taxon>Datureae</taxon>
        <taxon>Datura</taxon>
    </lineage>
</organism>
<proteinExistence type="predicted"/>
<gene>
    <name evidence="1" type="ORF">HAX54_029177</name>
</gene>
<dbReference type="Proteomes" id="UP000823775">
    <property type="component" value="Unassembled WGS sequence"/>
</dbReference>
<comment type="caution">
    <text evidence="1">The sequence shown here is derived from an EMBL/GenBank/DDBJ whole genome shotgun (WGS) entry which is preliminary data.</text>
</comment>
<evidence type="ECO:0000313" key="2">
    <source>
        <dbReference type="Proteomes" id="UP000823775"/>
    </source>
</evidence>
<dbReference type="EMBL" id="JACEIK010000361">
    <property type="protein sequence ID" value="MCD7455701.1"/>
    <property type="molecule type" value="Genomic_DNA"/>
</dbReference>
<name>A0ABS8SA09_DATST</name>
<protein>
    <submittedName>
        <fullName evidence="1">Uncharacterized protein</fullName>
    </submittedName>
</protein>
<accession>A0ABS8SA09</accession>
<evidence type="ECO:0000313" key="1">
    <source>
        <dbReference type="EMBL" id="MCD7455701.1"/>
    </source>
</evidence>
<reference evidence="1 2" key="1">
    <citation type="journal article" date="2021" name="BMC Genomics">
        <title>Datura genome reveals duplications of psychoactive alkaloid biosynthetic genes and high mutation rate following tissue culture.</title>
        <authorList>
            <person name="Rajewski A."/>
            <person name="Carter-House D."/>
            <person name="Stajich J."/>
            <person name="Litt A."/>
        </authorList>
    </citation>
    <scope>NUCLEOTIDE SEQUENCE [LARGE SCALE GENOMIC DNA]</scope>
    <source>
        <strain evidence="1">AR-01</strain>
    </source>
</reference>
<keyword evidence="2" id="KW-1185">Reference proteome</keyword>